<evidence type="ECO:0000313" key="1">
    <source>
        <dbReference type="EMBL" id="BCT76001.1"/>
    </source>
</evidence>
<name>A0ABM7PUR7_SINCY</name>
<dbReference type="EMBL" id="AP024525">
    <property type="protein sequence ID" value="BCT76001.1"/>
    <property type="molecule type" value="Genomic_DNA"/>
</dbReference>
<accession>A0ABM7PUR7</accession>
<sequence>MGERFRIRVATEVNPGDEQFDKDQTPILDFTERHHPQPGWNLCYIEMDGDGVEDHWIGGDFKDLDWALAQAQAHLERIGYPSAETGEP</sequence>
<keyword evidence="2" id="KW-1185">Reference proteome</keyword>
<organism evidence="1 2">
    <name type="scientific">Sinomonas cyclohexanicum</name>
    <name type="common">Corynebacterium cyclohexanicum</name>
    <dbReference type="NCBI Taxonomy" id="322009"/>
    <lineage>
        <taxon>Bacteria</taxon>
        <taxon>Bacillati</taxon>
        <taxon>Actinomycetota</taxon>
        <taxon>Actinomycetes</taxon>
        <taxon>Micrococcales</taxon>
        <taxon>Micrococcaceae</taxon>
        <taxon>Sinomonas</taxon>
    </lineage>
</organism>
<dbReference type="RefSeq" id="WP_229232663.1">
    <property type="nucleotide sequence ID" value="NZ_AP024525.1"/>
</dbReference>
<protein>
    <submittedName>
        <fullName evidence="1">Uncharacterized protein</fullName>
    </submittedName>
</protein>
<gene>
    <name evidence="1" type="ORF">SCMU_18430</name>
</gene>
<proteinExistence type="predicted"/>
<evidence type="ECO:0000313" key="2">
    <source>
        <dbReference type="Proteomes" id="UP001319861"/>
    </source>
</evidence>
<reference evidence="1 2" key="1">
    <citation type="journal article" date="2021" name="J. Biosci. Bioeng.">
        <title>Identification and characterization of a chc gene cluster responsible for the aromatization pathway of cyclohexanecarboxylate degradation in Sinomonas cyclohexanicum ATCC 51369.</title>
        <authorList>
            <person name="Yamamoto T."/>
            <person name="Hasegawa Y."/>
            <person name="Lau P.C.K."/>
            <person name="Iwaki H."/>
        </authorList>
    </citation>
    <scope>NUCLEOTIDE SEQUENCE [LARGE SCALE GENOMIC DNA]</scope>
    <source>
        <strain evidence="1 2">ATCC 51369</strain>
    </source>
</reference>
<dbReference type="Proteomes" id="UP001319861">
    <property type="component" value="Chromosome"/>
</dbReference>